<dbReference type="InterPro" id="IPR016169">
    <property type="entry name" value="FAD-bd_PCMH_sub2"/>
</dbReference>
<keyword evidence="1" id="KW-0472">Membrane</keyword>
<evidence type="ECO:0000259" key="2">
    <source>
        <dbReference type="Pfam" id="PF03471"/>
    </source>
</evidence>
<name>A0ABS4KEG6_9FIRM</name>
<dbReference type="EMBL" id="JAGGLJ010000009">
    <property type="protein sequence ID" value="MBP2025561.1"/>
    <property type="molecule type" value="Genomic_DNA"/>
</dbReference>
<gene>
    <name evidence="3" type="ORF">J2Z71_001104</name>
</gene>
<dbReference type="Pfam" id="PF03471">
    <property type="entry name" value="CorC_HlyC"/>
    <property type="match status" value="1"/>
</dbReference>
<dbReference type="Proteomes" id="UP001519306">
    <property type="component" value="Unassembled WGS sequence"/>
</dbReference>
<dbReference type="Gene3D" id="3.30.465.10">
    <property type="match status" value="1"/>
</dbReference>
<evidence type="ECO:0000313" key="3">
    <source>
        <dbReference type="EMBL" id="MBP2025561.1"/>
    </source>
</evidence>
<feature type="transmembrane region" description="Helical" evidence="1">
    <location>
        <begin position="105"/>
        <end position="122"/>
    </location>
</feature>
<keyword evidence="4" id="KW-1185">Reference proteome</keyword>
<protein>
    <recommendedName>
        <fullName evidence="2">Transporter-associated domain-containing protein</fullName>
    </recommendedName>
</protein>
<feature type="transmembrane region" description="Helical" evidence="1">
    <location>
        <begin position="12"/>
        <end position="34"/>
    </location>
</feature>
<feature type="domain" description="Transporter-associated" evidence="2">
    <location>
        <begin position="135"/>
        <end position="210"/>
    </location>
</feature>
<dbReference type="SUPFAM" id="SSF56176">
    <property type="entry name" value="FAD-binding/transporter-associated domain-like"/>
    <property type="match status" value="1"/>
</dbReference>
<dbReference type="InterPro" id="IPR005170">
    <property type="entry name" value="Transptr-assoc_dom"/>
</dbReference>
<organism evidence="3 4">
    <name type="scientific">Peptoniphilus stercorisuis</name>
    <dbReference type="NCBI Taxonomy" id="1436965"/>
    <lineage>
        <taxon>Bacteria</taxon>
        <taxon>Bacillati</taxon>
        <taxon>Bacillota</taxon>
        <taxon>Tissierellia</taxon>
        <taxon>Tissierellales</taxon>
        <taxon>Peptoniphilaceae</taxon>
        <taxon>Peptoniphilus</taxon>
    </lineage>
</organism>
<sequence>MDKRNFLLKLNKVVLLFEVLISLLLLLGIVFSIPDIFKYYVVILKSDVTLSLELFKQFLSHVLLLVIAMEFVLLMVAHTDTTITHLIMLVIARKMLIVSENMPDLLIGVIAIAILFIVRKYLVQGSATSDVIFDGGIKVFSASMPISEINKQYNFNIDTRGFETLGGLVSKLFEEKSQELELGGLVDDGIYIYELQKVSNGVIDTISIHHV</sequence>
<evidence type="ECO:0000313" key="4">
    <source>
        <dbReference type="Proteomes" id="UP001519306"/>
    </source>
</evidence>
<keyword evidence="1" id="KW-1133">Transmembrane helix</keyword>
<keyword evidence="1" id="KW-0812">Transmembrane</keyword>
<dbReference type="InterPro" id="IPR036318">
    <property type="entry name" value="FAD-bd_PCMH-like_sf"/>
</dbReference>
<dbReference type="RefSeq" id="WP_210060853.1">
    <property type="nucleotide sequence ID" value="NZ_JAGGLJ010000009.1"/>
</dbReference>
<accession>A0ABS4KEG6</accession>
<comment type="caution">
    <text evidence="3">The sequence shown here is derived from an EMBL/GenBank/DDBJ whole genome shotgun (WGS) entry which is preliminary data.</text>
</comment>
<evidence type="ECO:0000256" key="1">
    <source>
        <dbReference type="SAM" id="Phobius"/>
    </source>
</evidence>
<reference evidence="3 4" key="1">
    <citation type="submission" date="2021-03" db="EMBL/GenBank/DDBJ databases">
        <title>Genomic Encyclopedia of Type Strains, Phase IV (KMG-IV): sequencing the most valuable type-strain genomes for metagenomic binning, comparative biology and taxonomic classification.</title>
        <authorList>
            <person name="Goeker M."/>
        </authorList>
    </citation>
    <scope>NUCLEOTIDE SEQUENCE [LARGE SCALE GENOMIC DNA]</scope>
    <source>
        <strain evidence="3 4">DSM 27563</strain>
    </source>
</reference>
<proteinExistence type="predicted"/>
<feature type="transmembrane region" description="Helical" evidence="1">
    <location>
        <begin position="54"/>
        <end position="76"/>
    </location>
</feature>